<dbReference type="InterPro" id="IPR002639">
    <property type="entry name" value="UreF"/>
</dbReference>
<dbReference type="GO" id="GO:0016151">
    <property type="term" value="F:nickel cation binding"/>
    <property type="evidence" value="ECO:0007669"/>
    <property type="project" value="InterPro"/>
</dbReference>
<evidence type="ECO:0000256" key="1">
    <source>
        <dbReference type="ARBA" id="ARBA00022988"/>
    </source>
</evidence>
<dbReference type="PANTHER" id="PTHR33620">
    <property type="entry name" value="UREASE ACCESSORY PROTEIN F"/>
    <property type="match status" value="1"/>
</dbReference>
<dbReference type="OrthoDB" id="2550922at2759"/>
<keyword evidence="2" id="KW-0143">Chaperone</keyword>
<accession>A0A550CTU8</accession>
<organism evidence="4 5">
    <name type="scientific">Schizophyllum amplum</name>
    <dbReference type="NCBI Taxonomy" id="97359"/>
    <lineage>
        <taxon>Eukaryota</taxon>
        <taxon>Fungi</taxon>
        <taxon>Dikarya</taxon>
        <taxon>Basidiomycota</taxon>
        <taxon>Agaricomycotina</taxon>
        <taxon>Agaricomycetes</taxon>
        <taxon>Agaricomycetidae</taxon>
        <taxon>Agaricales</taxon>
        <taxon>Schizophyllaceae</taxon>
        <taxon>Schizophyllum</taxon>
    </lineage>
</organism>
<evidence type="ECO:0000256" key="2">
    <source>
        <dbReference type="ARBA" id="ARBA00023186"/>
    </source>
</evidence>
<dbReference type="Gene3D" id="1.10.4190.10">
    <property type="entry name" value="Urease accessory protein UreF"/>
    <property type="match status" value="1"/>
</dbReference>
<evidence type="ECO:0000313" key="5">
    <source>
        <dbReference type="Proteomes" id="UP000320762"/>
    </source>
</evidence>
<evidence type="ECO:0000313" key="4">
    <source>
        <dbReference type="EMBL" id="TRM68218.1"/>
    </source>
</evidence>
<dbReference type="STRING" id="97359.A0A550CTU8"/>
<comment type="caution">
    <text evidence="4">The sequence shown here is derived from an EMBL/GenBank/DDBJ whole genome shotgun (WGS) entry which is preliminary data.</text>
</comment>
<sequence>MDTTDTETYLLLVLADSNLPTGSFVASSGMESYFKHGFDAHTLSGSGGSKQSKQDAAVLAFVRDSLASYARTALPFVADAHGVITRLAESATASGLANTMPTEPIPSCSASASSPDCDPLERTLADLAAADALCEAVTLNHVARRASRAQGVALLTLYAKGLAPPVDASTEANINDALLARALDQYKLLVRREDVPGHLPVCWGALTAALGLPLARAVHLHLFLHVRGLLSAAVRLNVVGPYAAQRLLLHAVRPIVETEVERWMERVRMESKGGEDASVVQTCACDSVAADALEDGPLNTWPLGEILAARHDLQHSRIFNS</sequence>
<protein>
    <submittedName>
        <fullName evidence="4">UreF-domain-containing protein</fullName>
    </submittedName>
</protein>
<dbReference type="Pfam" id="PF01730">
    <property type="entry name" value="UreF"/>
    <property type="match status" value="1"/>
</dbReference>
<dbReference type="PANTHER" id="PTHR33620:SF1">
    <property type="entry name" value="UREASE ACCESSORY PROTEIN F"/>
    <property type="match status" value="1"/>
</dbReference>
<name>A0A550CTU8_9AGAR</name>
<dbReference type="Proteomes" id="UP000320762">
    <property type="component" value="Unassembled WGS sequence"/>
</dbReference>
<dbReference type="EMBL" id="VDMD01000002">
    <property type="protein sequence ID" value="TRM68218.1"/>
    <property type="molecule type" value="Genomic_DNA"/>
</dbReference>
<keyword evidence="5" id="KW-1185">Reference proteome</keyword>
<dbReference type="AlphaFoldDB" id="A0A550CTU8"/>
<keyword evidence="1" id="KW-0996">Nickel insertion</keyword>
<reference evidence="4 5" key="1">
    <citation type="journal article" date="2019" name="New Phytol.">
        <title>Comparative genomics reveals unique wood-decay strategies and fruiting body development in the Schizophyllaceae.</title>
        <authorList>
            <person name="Almasi E."/>
            <person name="Sahu N."/>
            <person name="Krizsan K."/>
            <person name="Balint B."/>
            <person name="Kovacs G.M."/>
            <person name="Kiss B."/>
            <person name="Cseklye J."/>
            <person name="Drula E."/>
            <person name="Henrissat B."/>
            <person name="Nagy I."/>
            <person name="Chovatia M."/>
            <person name="Adam C."/>
            <person name="LaButti K."/>
            <person name="Lipzen A."/>
            <person name="Riley R."/>
            <person name="Grigoriev I.V."/>
            <person name="Nagy L.G."/>
        </authorList>
    </citation>
    <scope>NUCLEOTIDE SEQUENCE [LARGE SCALE GENOMIC DNA]</scope>
    <source>
        <strain evidence="4 5">NL-1724</strain>
    </source>
</reference>
<dbReference type="InterPro" id="IPR038277">
    <property type="entry name" value="UreF_sf"/>
</dbReference>
<comment type="similarity">
    <text evidence="3">Belongs to the UreF family.</text>
</comment>
<proteinExistence type="inferred from homology"/>
<gene>
    <name evidence="4" type="ORF">BD626DRAFT_424930</name>
</gene>
<evidence type="ECO:0000256" key="3">
    <source>
        <dbReference type="ARBA" id="ARBA00046339"/>
    </source>
</evidence>